<keyword evidence="2" id="KW-1185">Reference proteome</keyword>
<proteinExistence type="predicted"/>
<gene>
    <name evidence="1" type="ORF">B0H67DRAFT_153431</name>
</gene>
<dbReference type="EMBL" id="JAUKUA010000003">
    <property type="protein sequence ID" value="KAK0719478.1"/>
    <property type="molecule type" value="Genomic_DNA"/>
</dbReference>
<dbReference type="Proteomes" id="UP001172102">
    <property type="component" value="Unassembled WGS sequence"/>
</dbReference>
<comment type="caution">
    <text evidence="1">The sequence shown here is derived from an EMBL/GenBank/DDBJ whole genome shotgun (WGS) entry which is preliminary data.</text>
</comment>
<evidence type="ECO:0000313" key="1">
    <source>
        <dbReference type="EMBL" id="KAK0719478.1"/>
    </source>
</evidence>
<name>A0AA40E1R8_9PEZI</name>
<evidence type="ECO:0000313" key="2">
    <source>
        <dbReference type="Proteomes" id="UP001172102"/>
    </source>
</evidence>
<organism evidence="1 2">
    <name type="scientific">Lasiosphaeris hirsuta</name>
    <dbReference type="NCBI Taxonomy" id="260670"/>
    <lineage>
        <taxon>Eukaryota</taxon>
        <taxon>Fungi</taxon>
        <taxon>Dikarya</taxon>
        <taxon>Ascomycota</taxon>
        <taxon>Pezizomycotina</taxon>
        <taxon>Sordariomycetes</taxon>
        <taxon>Sordariomycetidae</taxon>
        <taxon>Sordariales</taxon>
        <taxon>Lasiosphaeriaceae</taxon>
        <taxon>Lasiosphaeris</taxon>
    </lineage>
</organism>
<accession>A0AA40E1R8</accession>
<protein>
    <submittedName>
        <fullName evidence="1">Uncharacterized protein</fullName>
    </submittedName>
</protein>
<reference evidence="1" key="1">
    <citation type="submission" date="2023-06" db="EMBL/GenBank/DDBJ databases">
        <title>Genome-scale phylogeny and comparative genomics of the fungal order Sordariales.</title>
        <authorList>
            <consortium name="Lawrence Berkeley National Laboratory"/>
            <person name="Hensen N."/>
            <person name="Bonometti L."/>
            <person name="Westerberg I."/>
            <person name="Brannstrom I.O."/>
            <person name="Guillou S."/>
            <person name="Cros-Aarteil S."/>
            <person name="Calhoun S."/>
            <person name="Haridas S."/>
            <person name="Kuo A."/>
            <person name="Mondo S."/>
            <person name="Pangilinan J."/>
            <person name="Riley R."/>
            <person name="Labutti K."/>
            <person name="Andreopoulos B."/>
            <person name="Lipzen A."/>
            <person name="Chen C."/>
            <person name="Yanf M."/>
            <person name="Daum C."/>
            <person name="Ng V."/>
            <person name="Clum A."/>
            <person name="Steindorff A."/>
            <person name="Ohm R."/>
            <person name="Martin F."/>
            <person name="Silar P."/>
            <person name="Natvig D."/>
            <person name="Lalanne C."/>
            <person name="Gautier V."/>
            <person name="Ament-Velasquez S.L."/>
            <person name="Kruys A."/>
            <person name="Hutchinson M.I."/>
            <person name="Powell A.J."/>
            <person name="Barry K."/>
            <person name="Miller A.N."/>
            <person name="Grigoriev I.V."/>
            <person name="Debuchy R."/>
            <person name="Gladieux P."/>
            <person name="Thoren M.H."/>
            <person name="Johannesson H."/>
        </authorList>
    </citation>
    <scope>NUCLEOTIDE SEQUENCE</scope>
    <source>
        <strain evidence="1">SMH4607-1</strain>
    </source>
</reference>
<dbReference type="AlphaFoldDB" id="A0AA40E1R8"/>
<sequence>MKRVPCTQDYRRAGGATIIHARWMMWLFRPFCPLSRDGLAPRYIHTDLGSSPSASTKSWSTRASRISRCVLWILGGASRDLLKTVQSRSIGVFVCTPVRIMYRTCTHPRATCYSLPTHLTRYPTRPLRDCLPCWLPGCAGWTFSLRSKRGQRQRGAAVRARRLAPAEMEQKYNKKVYDLASSSCDGSQEAYPRLIKSGLDRPTKVLTQRFNRHRGHRWRPIWLPQISDWLGVDPGPASIDTHPTRHLSLP</sequence>